<feature type="transmembrane region" description="Helical" evidence="7">
    <location>
        <begin position="212"/>
        <end position="237"/>
    </location>
</feature>
<evidence type="ECO:0000256" key="3">
    <source>
        <dbReference type="ARBA" id="ARBA00022692"/>
    </source>
</evidence>
<dbReference type="GO" id="GO:0008506">
    <property type="term" value="F:sucrose:proton symporter activity"/>
    <property type="evidence" value="ECO:0007669"/>
    <property type="project" value="TreeGrafter"/>
</dbReference>
<feature type="transmembrane region" description="Helical" evidence="7">
    <location>
        <begin position="66"/>
        <end position="85"/>
    </location>
</feature>
<dbReference type="InterPro" id="IPR036259">
    <property type="entry name" value="MFS_trans_sf"/>
</dbReference>
<feature type="transmembrane region" description="Helical" evidence="7">
    <location>
        <begin position="351"/>
        <end position="371"/>
    </location>
</feature>
<feature type="transmembrane region" description="Helical" evidence="7">
    <location>
        <begin position="406"/>
        <end position="431"/>
    </location>
</feature>
<keyword evidence="3 7" id="KW-0812">Transmembrane</keyword>
<evidence type="ECO:0000313" key="9">
    <source>
        <dbReference type="Proteomes" id="UP000789572"/>
    </source>
</evidence>
<keyword evidence="5 7" id="KW-0472">Membrane</keyword>
<feature type="transmembrane region" description="Helical" evidence="7">
    <location>
        <begin position="309"/>
        <end position="330"/>
    </location>
</feature>
<accession>A0A9N9GN58</accession>
<organism evidence="8 9">
    <name type="scientific">Paraglomus occultum</name>
    <dbReference type="NCBI Taxonomy" id="144539"/>
    <lineage>
        <taxon>Eukaryota</taxon>
        <taxon>Fungi</taxon>
        <taxon>Fungi incertae sedis</taxon>
        <taxon>Mucoromycota</taxon>
        <taxon>Glomeromycotina</taxon>
        <taxon>Glomeromycetes</taxon>
        <taxon>Paraglomerales</taxon>
        <taxon>Paraglomeraceae</taxon>
        <taxon>Paraglomus</taxon>
    </lineage>
</organism>
<feature type="region of interest" description="Disordered" evidence="6">
    <location>
        <begin position="1"/>
        <end position="24"/>
    </location>
</feature>
<feature type="transmembrane region" description="Helical" evidence="7">
    <location>
        <begin position="244"/>
        <end position="264"/>
    </location>
</feature>
<sequence>MDESTALTDSQRSSISPSSSSSSLVDISANGIVGQEQTETAFEIFDDENTPKAYSNKPGVRGKSKTVRMVLLTQLFAGLQFAWAVELAYGTPYLLSLGMHKSHTAMVWLAGPLSGLITQPIVGALSDKSTSRFGRRRPFILGGSIAVVFAFIFIGWTKDMVEGLFGEGTPITIWVAILSLYSLDFAINAVQASCRALLIDSLPSSQQEEGTAWAGIMVGAGNVFGYFMGFVDLAAIFGNSQLKVLCVFASIILLSSNAIIFWAVTERVYSSHGSSPKTVFRSAIDTITTIFRSIRNLPEPVQQLCNVQFFAWIGWFPFLFYSSTWVAAIYRRASGDSTEHTIGAAERAGSFALLLHALVSLVASIGLPFLVTPSGSSVSSENFSWQHCRLPLPFLTLPKLWTVTHFIFAICMLSTWFVINVAGASTLLAIVGISWATSMWAPFCILGEYISEEQRANGIMPENGEARRSDESTYRLVQTQTKSTDADEDLVADDEGDVPLTFSANASRVSFQSQRSMDKSSQSPGDAAGTLLGISNMYVVLPQFLVNIFSSIVFAVFEGTTSHENADPDSIGFVLRFGGIMAIIAGFLSIKLWKRR</sequence>
<comment type="caution">
    <text evidence="8">The sequence shown here is derived from an EMBL/GenBank/DDBJ whole genome shotgun (WGS) entry which is preliminary data.</text>
</comment>
<dbReference type="OrthoDB" id="28755at2759"/>
<evidence type="ECO:0000256" key="4">
    <source>
        <dbReference type="ARBA" id="ARBA00022989"/>
    </source>
</evidence>
<gene>
    <name evidence="8" type="ORF">POCULU_LOCUS8495</name>
</gene>
<evidence type="ECO:0000256" key="1">
    <source>
        <dbReference type="ARBA" id="ARBA00004141"/>
    </source>
</evidence>
<feature type="region of interest" description="Disordered" evidence="6">
    <location>
        <begin position="460"/>
        <end position="489"/>
    </location>
</feature>
<proteinExistence type="predicted"/>
<feature type="compositionally biased region" description="Low complexity" evidence="6">
    <location>
        <begin position="10"/>
        <end position="23"/>
    </location>
</feature>
<dbReference type="Gene3D" id="1.20.1250.20">
    <property type="entry name" value="MFS general substrate transporter like domains"/>
    <property type="match status" value="1"/>
</dbReference>
<evidence type="ECO:0000256" key="5">
    <source>
        <dbReference type="ARBA" id="ARBA00023136"/>
    </source>
</evidence>
<dbReference type="EMBL" id="CAJVPJ010002488">
    <property type="protein sequence ID" value="CAG8622615.1"/>
    <property type="molecule type" value="Genomic_DNA"/>
</dbReference>
<dbReference type="SUPFAM" id="SSF103473">
    <property type="entry name" value="MFS general substrate transporter"/>
    <property type="match status" value="1"/>
</dbReference>
<evidence type="ECO:0000256" key="6">
    <source>
        <dbReference type="SAM" id="MobiDB-lite"/>
    </source>
</evidence>
<feature type="transmembrane region" description="Helical" evidence="7">
    <location>
        <begin position="573"/>
        <end position="593"/>
    </location>
</feature>
<feature type="compositionally biased region" description="Basic and acidic residues" evidence="6">
    <location>
        <begin position="464"/>
        <end position="473"/>
    </location>
</feature>
<evidence type="ECO:0000256" key="2">
    <source>
        <dbReference type="ARBA" id="ARBA00022448"/>
    </source>
</evidence>
<keyword evidence="9" id="KW-1185">Reference proteome</keyword>
<keyword evidence="2" id="KW-0813">Transport</keyword>
<dbReference type="Proteomes" id="UP000789572">
    <property type="component" value="Unassembled WGS sequence"/>
</dbReference>
<comment type="subcellular location">
    <subcellularLocation>
        <location evidence="1">Membrane</location>
        <topology evidence="1">Multi-pass membrane protein</topology>
    </subcellularLocation>
</comment>
<evidence type="ECO:0000256" key="7">
    <source>
        <dbReference type="SAM" id="Phobius"/>
    </source>
</evidence>
<dbReference type="Pfam" id="PF13347">
    <property type="entry name" value="MFS_2"/>
    <property type="match status" value="1"/>
</dbReference>
<dbReference type="PANTHER" id="PTHR19432">
    <property type="entry name" value="SUGAR TRANSPORTER"/>
    <property type="match status" value="1"/>
</dbReference>
<name>A0A9N9GN58_9GLOM</name>
<dbReference type="GO" id="GO:0005886">
    <property type="term" value="C:plasma membrane"/>
    <property type="evidence" value="ECO:0007669"/>
    <property type="project" value="TreeGrafter"/>
</dbReference>
<keyword evidence="4 7" id="KW-1133">Transmembrane helix</keyword>
<reference evidence="8" key="1">
    <citation type="submission" date="2021-06" db="EMBL/GenBank/DDBJ databases">
        <authorList>
            <person name="Kallberg Y."/>
            <person name="Tangrot J."/>
            <person name="Rosling A."/>
        </authorList>
    </citation>
    <scope>NUCLEOTIDE SEQUENCE</scope>
    <source>
        <strain evidence="8">IA702</strain>
    </source>
</reference>
<protein>
    <submittedName>
        <fullName evidence="8">2253_t:CDS:1</fullName>
    </submittedName>
</protein>
<feature type="transmembrane region" description="Helical" evidence="7">
    <location>
        <begin position="105"/>
        <end position="126"/>
    </location>
</feature>
<dbReference type="PANTHER" id="PTHR19432:SF35">
    <property type="entry name" value="SOLUTE CARRIER FAMILY 45 MEMBER 3 ISOFORM X1"/>
    <property type="match status" value="1"/>
</dbReference>
<feature type="transmembrane region" description="Helical" evidence="7">
    <location>
        <begin position="138"/>
        <end position="156"/>
    </location>
</feature>
<feature type="transmembrane region" description="Helical" evidence="7">
    <location>
        <begin position="538"/>
        <end position="557"/>
    </location>
</feature>
<evidence type="ECO:0000313" key="8">
    <source>
        <dbReference type="EMBL" id="CAG8622615.1"/>
    </source>
</evidence>
<dbReference type="AlphaFoldDB" id="A0A9N9GN58"/>